<dbReference type="InterPro" id="IPR009081">
    <property type="entry name" value="PP-bd_ACP"/>
</dbReference>
<dbReference type="InterPro" id="IPR001227">
    <property type="entry name" value="Ac_transferase_dom_sf"/>
</dbReference>
<evidence type="ECO:0000256" key="2">
    <source>
        <dbReference type="ARBA" id="ARBA00022553"/>
    </source>
</evidence>
<sequence>MDRVAFVCPGQGAYFRRAAEVLWDAVPATIEVFAEIDRVAAELGEAPVRPVLFGTAASSIDELAEQSPESLQLALYGLAVAAFHGLRERGAVPWAVIGHSIGEIPALVCAGAYTVAEGAEISWRRVRAVRRHAGAGTMLAIGADAEVAAALVRAVDDPLAALAVRSAPRQSVVSGPHATVTTIGELADWLGRWNRPVASPFAFHSPLMAAAVEPFRSDIEHIRQKPLRTEVYSTTLGRRLTDDDRFADVLASGLVRRCDLLGVVREAHARGAGVFVECGARDILARTVREIVPDVATAACLVENADAETSLTAAARTVRHSGPGTAASGTTPIERNDRPEPAADAPERQDAQPTSATAAAPAADAASEPPPTDRASVLADVRAMYATVLEYPEEVLEEDADLDADLGVDSLKQTDLLARVAKKYGFAHRSTGLRMSDYPTLGRIADLVAETGRG</sequence>
<feature type="domain" description="Carrier" evidence="4">
    <location>
        <begin position="372"/>
        <end position="452"/>
    </location>
</feature>
<dbReference type="InterPro" id="IPR016036">
    <property type="entry name" value="Malonyl_transacylase_ACP-bd"/>
</dbReference>
<dbReference type="SUPFAM" id="SSF55048">
    <property type="entry name" value="Probable ACP-binding domain of malonyl-CoA ACP transacylase"/>
    <property type="match status" value="1"/>
</dbReference>
<evidence type="ECO:0000313" key="6">
    <source>
        <dbReference type="Proteomes" id="UP000215005"/>
    </source>
</evidence>
<dbReference type="GO" id="GO:0004312">
    <property type="term" value="F:fatty acid synthase activity"/>
    <property type="evidence" value="ECO:0007669"/>
    <property type="project" value="TreeGrafter"/>
</dbReference>
<keyword evidence="2" id="KW-0597">Phosphoprotein</keyword>
<dbReference type="PANTHER" id="PTHR43775:SF37">
    <property type="entry name" value="SI:DKEY-61P9.11"/>
    <property type="match status" value="1"/>
</dbReference>
<dbReference type="EMBL" id="CP022753">
    <property type="protein sequence ID" value="ASU81774.1"/>
    <property type="molecule type" value="Genomic_DNA"/>
</dbReference>
<dbReference type="InterPro" id="IPR014043">
    <property type="entry name" value="Acyl_transferase_dom"/>
</dbReference>
<dbReference type="InterPro" id="IPR036736">
    <property type="entry name" value="ACP-like_sf"/>
</dbReference>
<keyword evidence="1" id="KW-0596">Phosphopantetheine</keyword>
<dbReference type="SUPFAM" id="SSF47336">
    <property type="entry name" value="ACP-like"/>
    <property type="match status" value="1"/>
</dbReference>
<dbReference type="Gene3D" id="1.10.1200.10">
    <property type="entry name" value="ACP-like"/>
    <property type="match status" value="1"/>
</dbReference>
<dbReference type="RefSeq" id="WP_094932181.1">
    <property type="nucleotide sequence ID" value="NZ_CP022753.1"/>
</dbReference>
<feature type="compositionally biased region" description="Low complexity" evidence="3">
    <location>
        <begin position="351"/>
        <end position="367"/>
    </location>
</feature>
<keyword evidence="6" id="KW-1185">Reference proteome</keyword>
<dbReference type="GO" id="GO:0006633">
    <property type="term" value="P:fatty acid biosynthetic process"/>
    <property type="evidence" value="ECO:0007669"/>
    <property type="project" value="TreeGrafter"/>
</dbReference>
<reference evidence="5 6" key="1">
    <citation type="submission" date="2017-08" db="EMBL/GenBank/DDBJ databases">
        <title>The complete genome sequence of Nocardiopsis gilva YIM 90087.</title>
        <authorList>
            <person name="Yin M."/>
            <person name="Tang S."/>
        </authorList>
    </citation>
    <scope>NUCLEOTIDE SEQUENCE [LARGE SCALE GENOMIC DNA]</scope>
    <source>
        <strain evidence="5 6">YIM 90087</strain>
    </source>
</reference>
<dbReference type="InterPro" id="IPR016035">
    <property type="entry name" value="Acyl_Trfase/lysoPLipase"/>
</dbReference>
<accession>A0A223S0Y4</accession>
<dbReference type="InterPro" id="IPR006162">
    <property type="entry name" value="Ppantetheine_attach_site"/>
</dbReference>
<dbReference type="Pfam" id="PF00698">
    <property type="entry name" value="Acyl_transf_1"/>
    <property type="match status" value="1"/>
</dbReference>
<evidence type="ECO:0000256" key="1">
    <source>
        <dbReference type="ARBA" id="ARBA00022450"/>
    </source>
</evidence>
<dbReference type="PANTHER" id="PTHR43775">
    <property type="entry name" value="FATTY ACID SYNTHASE"/>
    <property type="match status" value="1"/>
</dbReference>
<dbReference type="PROSITE" id="PS00012">
    <property type="entry name" value="PHOSPHOPANTETHEINE"/>
    <property type="match status" value="1"/>
</dbReference>
<protein>
    <recommendedName>
        <fullName evidence="4">Carrier domain-containing protein</fullName>
    </recommendedName>
</protein>
<dbReference type="AlphaFoldDB" id="A0A223S0Y4"/>
<dbReference type="Gene3D" id="3.40.366.10">
    <property type="entry name" value="Malonyl-Coenzyme A Acyl Carrier Protein, domain 2"/>
    <property type="match status" value="1"/>
</dbReference>
<dbReference type="SUPFAM" id="SSF52151">
    <property type="entry name" value="FabD/lysophospholipase-like"/>
    <property type="match status" value="1"/>
</dbReference>
<organism evidence="5 6">
    <name type="scientific">Nocardiopsis gilva YIM 90087</name>
    <dbReference type="NCBI Taxonomy" id="1235441"/>
    <lineage>
        <taxon>Bacteria</taxon>
        <taxon>Bacillati</taxon>
        <taxon>Actinomycetota</taxon>
        <taxon>Actinomycetes</taxon>
        <taxon>Streptosporangiales</taxon>
        <taxon>Nocardiopsidaceae</taxon>
        <taxon>Nocardiopsis</taxon>
    </lineage>
</organism>
<proteinExistence type="predicted"/>
<dbReference type="SMART" id="SM00827">
    <property type="entry name" value="PKS_AT"/>
    <property type="match status" value="1"/>
</dbReference>
<feature type="region of interest" description="Disordered" evidence="3">
    <location>
        <begin position="315"/>
        <end position="373"/>
    </location>
</feature>
<dbReference type="KEGG" id="ngv:CDO52_02300"/>
<dbReference type="Pfam" id="PF00550">
    <property type="entry name" value="PP-binding"/>
    <property type="match status" value="1"/>
</dbReference>
<dbReference type="OrthoDB" id="3248271at2"/>
<evidence type="ECO:0000259" key="4">
    <source>
        <dbReference type="PROSITE" id="PS50075"/>
    </source>
</evidence>
<dbReference type="Proteomes" id="UP000215005">
    <property type="component" value="Chromosome"/>
</dbReference>
<name>A0A223S0Y4_9ACTN</name>
<dbReference type="PROSITE" id="PS50075">
    <property type="entry name" value="CARRIER"/>
    <property type="match status" value="1"/>
</dbReference>
<gene>
    <name evidence="5" type="ORF">CDO52_02300</name>
</gene>
<feature type="compositionally biased region" description="Basic and acidic residues" evidence="3">
    <location>
        <begin position="334"/>
        <end position="350"/>
    </location>
</feature>
<evidence type="ECO:0000313" key="5">
    <source>
        <dbReference type="EMBL" id="ASU81774.1"/>
    </source>
</evidence>
<evidence type="ECO:0000256" key="3">
    <source>
        <dbReference type="SAM" id="MobiDB-lite"/>
    </source>
</evidence>
<dbReference type="InterPro" id="IPR050091">
    <property type="entry name" value="PKS_NRPS_Biosynth_Enz"/>
</dbReference>